<reference evidence="2" key="1">
    <citation type="journal article" date="2017" name="Nature">
        <title>The sunflower genome provides insights into oil metabolism, flowering and Asterid evolution.</title>
        <authorList>
            <person name="Badouin H."/>
            <person name="Gouzy J."/>
            <person name="Grassa C.J."/>
            <person name="Murat F."/>
            <person name="Staton S.E."/>
            <person name="Cottret L."/>
            <person name="Lelandais-Briere C."/>
            <person name="Owens G.L."/>
            <person name="Carrere S."/>
            <person name="Mayjonade B."/>
            <person name="Legrand L."/>
            <person name="Gill N."/>
            <person name="Kane N.C."/>
            <person name="Bowers J.E."/>
            <person name="Hubner S."/>
            <person name="Bellec A."/>
            <person name="Berard A."/>
            <person name="Berges H."/>
            <person name="Blanchet N."/>
            <person name="Boniface M.C."/>
            <person name="Brunel D."/>
            <person name="Catrice O."/>
            <person name="Chaidir N."/>
            <person name="Claudel C."/>
            <person name="Donnadieu C."/>
            <person name="Faraut T."/>
            <person name="Fievet G."/>
            <person name="Helmstetter N."/>
            <person name="King M."/>
            <person name="Knapp S.J."/>
            <person name="Lai Z."/>
            <person name="Le Paslier M.C."/>
            <person name="Lippi Y."/>
            <person name="Lorenzon L."/>
            <person name="Mandel J.R."/>
            <person name="Marage G."/>
            <person name="Marchand G."/>
            <person name="Marquand E."/>
            <person name="Bret-Mestries E."/>
            <person name="Morien E."/>
            <person name="Nambeesan S."/>
            <person name="Nguyen T."/>
            <person name="Pegot-Espagnet P."/>
            <person name="Pouilly N."/>
            <person name="Raftis F."/>
            <person name="Sallet E."/>
            <person name="Schiex T."/>
            <person name="Thomas J."/>
            <person name="Vandecasteele C."/>
            <person name="Vares D."/>
            <person name="Vear F."/>
            <person name="Vautrin S."/>
            <person name="Crespi M."/>
            <person name="Mangin B."/>
            <person name="Burke J.M."/>
            <person name="Salse J."/>
            <person name="Munos S."/>
            <person name="Vincourt P."/>
            <person name="Rieseberg L.H."/>
            <person name="Langlade N.B."/>
        </authorList>
    </citation>
    <scope>NUCLEOTIDE SEQUENCE [LARGE SCALE GENOMIC DNA]</scope>
    <source>
        <strain evidence="2">cv. SF193</strain>
    </source>
</reference>
<evidence type="ECO:0000313" key="1">
    <source>
        <dbReference type="EMBL" id="OTG28845.1"/>
    </source>
</evidence>
<proteinExistence type="predicted"/>
<name>A0A251UZQ0_HELAN</name>
<organism evidence="1 2">
    <name type="scientific">Helianthus annuus</name>
    <name type="common">Common sunflower</name>
    <dbReference type="NCBI Taxonomy" id="4232"/>
    <lineage>
        <taxon>Eukaryota</taxon>
        <taxon>Viridiplantae</taxon>
        <taxon>Streptophyta</taxon>
        <taxon>Embryophyta</taxon>
        <taxon>Tracheophyta</taxon>
        <taxon>Spermatophyta</taxon>
        <taxon>Magnoliopsida</taxon>
        <taxon>eudicotyledons</taxon>
        <taxon>Gunneridae</taxon>
        <taxon>Pentapetalae</taxon>
        <taxon>asterids</taxon>
        <taxon>campanulids</taxon>
        <taxon>Asterales</taxon>
        <taxon>Asteraceae</taxon>
        <taxon>Asteroideae</taxon>
        <taxon>Heliantheae alliance</taxon>
        <taxon>Heliantheae</taxon>
        <taxon>Helianthus</taxon>
    </lineage>
</organism>
<protein>
    <submittedName>
        <fullName evidence="1">Uncharacterized protein</fullName>
    </submittedName>
</protein>
<dbReference type="STRING" id="4232.A0A251UZQ0"/>
<sequence>MDLSKIEENLFSFGEPKKECKSSRILRTFDDEAQAMKSARNSSRMLEEATATGTTILAKYTEQRDHLKVAKHKYDGEALIMVDLVVN</sequence>
<dbReference type="Proteomes" id="UP000215914">
    <property type="component" value="Chromosome 4"/>
</dbReference>
<gene>
    <name evidence="1" type="ORF">HannXRQ_Chr04g0115761</name>
</gene>
<accession>A0A251UZQ0</accession>
<dbReference type="EMBL" id="CM007893">
    <property type="protein sequence ID" value="OTG28845.1"/>
    <property type="molecule type" value="Genomic_DNA"/>
</dbReference>
<dbReference type="InParanoid" id="A0A251UZQ0"/>
<keyword evidence="2" id="KW-1185">Reference proteome</keyword>
<evidence type="ECO:0000313" key="2">
    <source>
        <dbReference type="Proteomes" id="UP000215914"/>
    </source>
</evidence>
<dbReference type="AlphaFoldDB" id="A0A251UZQ0"/>